<sequence length="553" mass="62830">MKKILFIITGCIILNSCTREFAETNTNPADILSANPEDLFPTALQANFGNSFEYYYDYYRGIMPWSQLTVSSNGNAQEFMNNAANMNARYANFYGTYGGLLTDMIHIINNKTTQEQSRYVYVKSVARIMKAYYAWYVSDVNGSMPYLEAFQARYGGIKTPKYETQDQLYKIFDDELKDVVSQIQNVDASSQVTFGNKDIIYGGNMDKWIKAANTIRIKIALRLSKRDPQRMILIINDVINKPLMTSPDDDFSIRGRRFTEHGNFNPSGFYGSAPLINFMVNKNDSLKNDPRLPIFFYRNDYSANNIQTLINAKLLPTSDISKVNNNRYIGGTTSPDAASKAREYNGARRRYNDKVYDTISRVQERLWQPDFNAGSGNSIMPLITYSDLCLMKAELAFNKIIGGDPAIFYKQGIEASIETYNKIAKEAAINKSTPTTSSQISQFITSPNIAYNPAIGLQQIYIQQFINYFKQPNEAWALIKRTGMPNENTLLKLEVLYGGGNLLIMPRRIALPSPSKDNLNYQNQQSALDQMKQDPDFGASESDIQGRIWWDKK</sequence>
<organism evidence="2 3">
    <name type="scientific">Elizabethkingia occulta</name>
    <dbReference type="NCBI Taxonomy" id="1867263"/>
    <lineage>
        <taxon>Bacteria</taxon>
        <taxon>Pseudomonadati</taxon>
        <taxon>Bacteroidota</taxon>
        <taxon>Flavobacteriia</taxon>
        <taxon>Flavobacteriales</taxon>
        <taxon>Weeksellaceae</taxon>
        <taxon>Elizabethkingia</taxon>
    </lineage>
</organism>
<dbReference type="Gene3D" id="1.25.40.390">
    <property type="match status" value="1"/>
</dbReference>
<name>A0A1T3M9W1_9FLAO</name>
<protein>
    <recommendedName>
        <fullName evidence="4">SusD/RagB family nutrient-binding outer membrane lipoprotein</fullName>
    </recommendedName>
</protein>
<evidence type="ECO:0000256" key="1">
    <source>
        <dbReference type="SAM" id="MobiDB-lite"/>
    </source>
</evidence>
<dbReference type="InterPro" id="IPR011990">
    <property type="entry name" value="TPR-like_helical_dom_sf"/>
</dbReference>
<dbReference type="AlphaFoldDB" id="A0A1T3M9W1"/>
<proteinExistence type="predicted"/>
<dbReference type="InterPro" id="IPR041662">
    <property type="entry name" value="SusD-like_2"/>
</dbReference>
<dbReference type="Pfam" id="PF12771">
    <property type="entry name" value="SusD-like_2"/>
    <property type="match status" value="1"/>
</dbReference>
<keyword evidence="3" id="KW-1185">Reference proteome</keyword>
<dbReference type="RefSeq" id="WP_078772900.1">
    <property type="nucleotide sequence ID" value="NZ_CBCSBR010000067.1"/>
</dbReference>
<evidence type="ECO:0008006" key="4">
    <source>
        <dbReference type="Google" id="ProtNLM"/>
    </source>
</evidence>
<evidence type="ECO:0000313" key="3">
    <source>
        <dbReference type="Proteomes" id="UP000190813"/>
    </source>
</evidence>
<dbReference type="SUPFAM" id="SSF48452">
    <property type="entry name" value="TPR-like"/>
    <property type="match status" value="1"/>
</dbReference>
<dbReference type="EMBL" id="MAHX01000020">
    <property type="protein sequence ID" value="OPC61448.1"/>
    <property type="molecule type" value="Genomic_DNA"/>
</dbReference>
<gene>
    <name evidence="2" type="ORF">BAZ10_10035</name>
</gene>
<reference evidence="2 3" key="1">
    <citation type="submission" date="2016-06" db="EMBL/GenBank/DDBJ databases">
        <title>Revisiting the taxonomy of the Elizabethkingia Genus based on Whole-Genome Sequencing, Optical Mapping, and MALDI-TOF.</title>
        <authorList>
            <person name="Nicholson A.C."/>
        </authorList>
    </citation>
    <scope>NUCLEOTIDE SEQUENCE [LARGE SCALE GENOMIC DNA]</scope>
    <source>
        <strain evidence="2 3">G4070</strain>
    </source>
</reference>
<feature type="region of interest" description="Disordered" evidence="1">
    <location>
        <begin position="527"/>
        <end position="553"/>
    </location>
</feature>
<dbReference type="Proteomes" id="UP000190813">
    <property type="component" value="Unassembled WGS sequence"/>
</dbReference>
<accession>A0A1T3M9W1</accession>
<evidence type="ECO:0000313" key="2">
    <source>
        <dbReference type="EMBL" id="OPC61448.1"/>
    </source>
</evidence>
<comment type="caution">
    <text evidence="2">The sequence shown here is derived from an EMBL/GenBank/DDBJ whole genome shotgun (WGS) entry which is preliminary data.</text>
</comment>